<accession>A0ACA9RBU5</accession>
<name>A0ACA9RBU5_9GLOM</name>
<organism evidence="1 2">
    <name type="scientific">Racocetra persica</name>
    <dbReference type="NCBI Taxonomy" id="160502"/>
    <lineage>
        <taxon>Eukaryota</taxon>
        <taxon>Fungi</taxon>
        <taxon>Fungi incertae sedis</taxon>
        <taxon>Mucoromycota</taxon>
        <taxon>Glomeromycotina</taxon>
        <taxon>Glomeromycetes</taxon>
        <taxon>Diversisporales</taxon>
        <taxon>Gigasporaceae</taxon>
        <taxon>Racocetra</taxon>
    </lineage>
</organism>
<sequence length="45" mass="5069">IDISSECEKYQDIINKTESMLLELELMNIKVCAIVTDSTEAYVAT</sequence>
<dbReference type="EMBL" id="CAJVQC010048710">
    <property type="protein sequence ID" value="CAG8786604.1"/>
    <property type="molecule type" value="Genomic_DNA"/>
</dbReference>
<evidence type="ECO:0000313" key="1">
    <source>
        <dbReference type="EMBL" id="CAG8786604.1"/>
    </source>
</evidence>
<keyword evidence="2" id="KW-1185">Reference proteome</keyword>
<gene>
    <name evidence="1" type="ORF">RPERSI_LOCUS18412</name>
</gene>
<reference evidence="1" key="1">
    <citation type="submission" date="2021-06" db="EMBL/GenBank/DDBJ databases">
        <authorList>
            <person name="Kallberg Y."/>
            <person name="Tangrot J."/>
            <person name="Rosling A."/>
        </authorList>
    </citation>
    <scope>NUCLEOTIDE SEQUENCE</scope>
    <source>
        <strain evidence="1">MA461A</strain>
    </source>
</reference>
<comment type="caution">
    <text evidence="1">The sequence shown here is derived from an EMBL/GenBank/DDBJ whole genome shotgun (WGS) entry which is preliminary data.</text>
</comment>
<feature type="non-terminal residue" evidence="1">
    <location>
        <position position="1"/>
    </location>
</feature>
<evidence type="ECO:0000313" key="2">
    <source>
        <dbReference type="Proteomes" id="UP000789920"/>
    </source>
</evidence>
<feature type="non-terminal residue" evidence="1">
    <location>
        <position position="45"/>
    </location>
</feature>
<protein>
    <submittedName>
        <fullName evidence="1">4662_t:CDS:1</fullName>
    </submittedName>
</protein>
<dbReference type="Proteomes" id="UP000789920">
    <property type="component" value="Unassembled WGS sequence"/>
</dbReference>
<proteinExistence type="predicted"/>